<evidence type="ECO:0000256" key="1">
    <source>
        <dbReference type="SAM" id="MobiDB-lite"/>
    </source>
</evidence>
<dbReference type="Proteomes" id="UP001187192">
    <property type="component" value="Unassembled WGS sequence"/>
</dbReference>
<sequence length="137" mass="15835">MPEMNERRILDANVHASSVQQRKRTSGRPDETANDLVTWPKKLPENLARDTSKYCEFHKDYGHNTVDCRALRAEVAELLKKGHLREFLTEKGRETYGLAGEHKERRVVQHIEDTPSPPPVRKQSESFLEARFIAGRQ</sequence>
<keyword evidence="3" id="KW-1185">Reference proteome</keyword>
<proteinExistence type="predicted"/>
<protein>
    <submittedName>
        <fullName evidence="2">Uncharacterized protein</fullName>
    </submittedName>
</protein>
<feature type="region of interest" description="Disordered" evidence="1">
    <location>
        <begin position="1"/>
        <end position="35"/>
    </location>
</feature>
<evidence type="ECO:0000313" key="2">
    <source>
        <dbReference type="EMBL" id="GMN32150.1"/>
    </source>
</evidence>
<organism evidence="2 3">
    <name type="scientific">Ficus carica</name>
    <name type="common">Common fig</name>
    <dbReference type="NCBI Taxonomy" id="3494"/>
    <lineage>
        <taxon>Eukaryota</taxon>
        <taxon>Viridiplantae</taxon>
        <taxon>Streptophyta</taxon>
        <taxon>Embryophyta</taxon>
        <taxon>Tracheophyta</taxon>
        <taxon>Spermatophyta</taxon>
        <taxon>Magnoliopsida</taxon>
        <taxon>eudicotyledons</taxon>
        <taxon>Gunneridae</taxon>
        <taxon>Pentapetalae</taxon>
        <taxon>rosids</taxon>
        <taxon>fabids</taxon>
        <taxon>Rosales</taxon>
        <taxon>Moraceae</taxon>
        <taxon>Ficeae</taxon>
        <taxon>Ficus</taxon>
    </lineage>
</organism>
<evidence type="ECO:0000313" key="3">
    <source>
        <dbReference type="Proteomes" id="UP001187192"/>
    </source>
</evidence>
<name>A0AA87ZGC3_FICCA</name>
<comment type="caution">
    <text evidence="2">The sequence shown here is derived from an EMBL/GenBank/DDBJ whole genome shotgun (WGS) entry which is preliminary data.</text>
</comment>
<reference evidence="2" key="1">
    <citation type="submission" date="2023-07" db="EMBL/GenBank/DDBJ databases">
        <title>draft genome sequence of fig (Ficus carica).</title>
        <authorList>
            <person name="Takahashi T."/>
            <person name="Nishimura K."/>
        </authorList>
    </citation>
    <scope>NUCLEOTIDE SEQUENCE</scope>
</reference>
<feature type="compositionally biased region" description="Basic and acidic residues" evidence="1">
    <location>
        <begin position="1"/>
        <end position="10"/>
    </location>
</feature>
<dbReference type="AlphaFoldDB" id="A0AA87ZGC3"/>
<gene>
    <name evidence="2" type="ORF">TIFTF001_041690</name>
</gene>
<accession>A0AA87ZGC3</accession>
<dbReference type="EMBL" id="BTGU01001973">
    <property type="protein sequence ID" value="GMN32150.1"/>
    <property type="molecule type" value="Genomic_DNA"/>
</dbReference>